<dbReference type="SMR" id="W0AD69"/>
<keyword evidence="1" id="KW-0328">Glycosyltransferase</keyword>
<proteinExistence type="predicted"/>
<dbReference type="Pfam" id="PF03808">
    <property type="entry name" value="Glyco_tran_WecG"/>
    <property type="match status" value="1"/>
</dbReference>
<dbReference type="InterPro" id="IPR004629">
    <property type="entry name" value="WecG_TagA_CpsF"/>
</dbReference>
<keyword evidence="2" id="KW-0808">Transferase</keyword>
<dbReference type="EMBL" id="CP006644">
    <property type="protein sequence ID" value="AHE55016.1"/>
    <property type="molecule type" value="Genomic_DNA"/>
</dbReference>
<organism evidence="3 4">
    <name type="scientific">Sphingomonas sanxanigenens DSM 19645 = NX02</name>
    <dbReference type="NCBI Taxonomy" id="1123269"/>
    <lineage>
        <taxon>Bacteria</taxon>
        <taxon>Pseudomonadati</taxon>
        <taxon>Pseudomonadota</taxon>
        <taxon>Alphaproteobacteria</taxon>
        <taxon>Sphingomonadales</taxon>
        <taxon>Sphingomonadaceae</taxon>
        <taxon>Sphingomonas</taxon>
    </lineage>
</organism>
<dbReference type="KEGG" id="ssan:NX02_16690"/>
<gene>
    <name evidence="3" type="ORF">NX02_16690</name>
</gene>
<dbReference type="GO" id="GO:0016758">
    <property type="term" value="F:hexosyltransferase activity"/>
    <property type="evidence" value="ECO:0007669"/>
    <property type="project" value="TreeGrafter"/>
</dbReference>
<evidence type="ECO:0000256" key="2">
    <source>
        <dbReference type="ARBA" id="ARBA00022679"/>
    </source>
</evidence>
<dbReference type="AlphaFoldDB" id="W0AD69"/>
<dbReference type="PANTHER" id="PTHR34136">
    <property type="match status" value="1"/>
</dbReference>
<accession>W0AD69</accession>
<reference evidence="3 4" key="1">
    <citation type="submission" date="2013-07" db="EMBL/GenBank/DDBJ databases">
        <title>Completed genome of Sphingomonas sanxanigenens NX02.</title>
        <authorList>
            <person name="Ma T."/>
            <person name="Huang H."/>
            <person name="Wu M."/>
            <person name="Li X."/>
            <person name="Li G."/>
        </authorList>
    </citation>
    <scope>NUCLEOTIDE SEQUENCE [LARGE SCALE GENOMIC DNA]</scope>
    <source>
        <strain evidence="3 4">NX02</strain>
    </source>
</reference>
<sequence>MAAPPGVGGALAQSTVQFIDVSFTMQGTDSVIEKVRDRPATAPFAYIVTPNVDHVVRLQRSRSDLWPAYRAAWMTLCDSRILARLAKRVGFALPVVPGSDLTAELFEHVIQPNDRVAIVGGRPAVIAQLAEQYGLTDVVHHDPPMGFIHNPIAVADAVRFLMNARARYIFLAVGSPQQEILAYRAKRAGGITGIGFCVGASLDFLTGVQDRAPPILQRMSLEWLYRLGSNPRRMWRRYLIEGPEIFQIERSWRRGRTQQ</sequence>
<dbReference type="RefSeq" id="WP_025293208.1">
    <property type="nucleotide sequence ID" value="NZ_CP006644.1"/>
</dbReference>
<dbReference type="PATRIC" id="fig|1123269.5.peg.3269"/>
<dbReference type="OrthoDB" id="9771846at2"/>
<dbReference type="Proteomes" id="UP000018851">
    <property type="component" value="Chromosome"/>
</dbReference>
<dbReference type="eggNOG" id="COG1922">
    <property type="taxonomic scope" value="Bacteria"/>
</dbReference>
<dbReference type="PANTHER" id="PTHR34136:SF1">
    <property type="entry name" value="UDP-N-ACETYL-D-MANNOSAMINURONIC ACID TRANSFERASE"/>
    <property type="match status" value="1"/>
</dbReference>
<evidence type="ECO:0000256" key="1">
    <source>
        <dbReference type="ARBA" id="ARBA00022676"/>
    </source>
</evidence>
<evidence type="ECO:0000313" key="4">
    <source>
        <dbReference type="Proteomes" id="UP000018851"/>
    </source>
</evidence>
<dbReference type="STRING" id="1123269.NX02_16690"/>
<evidence type="ECO:0008006" key="5">
    <source>
        <dbReference type="Google" id="ProtNLM"/>
    </source>
</evidence>
<protein>
    <recommendedName>
        <fullName evidence="5">Glycosyl transferase</fullName>
    </recommendedName>
</protein>
<dbReference type="NCBIfam" id="TIGR00696">
    <property type="entry name" value="wecG_tagA_cpsF"/>
    <property type="match status" value="1"/>
</dbReference>
<dbReference type="HOGENOM" id="CLU_063203_0_1_5"/>
<dbReference type="CDD" id="cd06533">
    <property type="entry name" value="Glyco_transf_WecG_TagA"/>
    <property type="match status" value="1"/>
</dbReference>
<evidence type="ECO:0000313" key="3">
    <source>
        <dbReference type="EMBL" id="AHE55016.1"/>
    </source>
</evidence>
<name>W0AD69_9SPHN</name>
<keyword evidence="4" id="KW-1185">Reference proteome</keyword>